<evidence type="ECO:0000313" key="1">
    <source>
        <dbReference type="EMBL" id="AIL96815.1"/>
    </source>
</evidence>
<dbReference type="STRING" id="401472.CUREI_05485"/>
<gene>
    <name evidence="1" type="ORF">CUREI_05485</name>
</gene>
<dbReference type="EMBL" id="CP009215">
    <property type="protein sequence ID" value="AIL96815.1"/>
    <property type="molecule type" value="Genomic_DNA"/>
</dbReference>
<proteinExistence type="predicted"/>
<keyword evidence="2" id="KW-1185">Reference proteome</keyword>
<organism evidence="1 2">
    <name type="scientific">Corynebacterium ureicelerivorans</name>
    <dbReference type="NCBI Taxonomy" id="401472"/>
    <lineage>
        <taxon>Bacteria</taxon>
        <taxon>Bacillati</taxon>
        <taxon>Actinomycetota</taxon>
        <taxon>Actinomycetes</taxon>
        <taxon>Mycobacteriales</taxon>
        <taxon>Corynebacteriaceae</taxon>
        <taxon>Corynebacterium</taxon>
    </lineage>
</organism>
<dbReference type="HOGENOM" id="CLU_1701318_0_0_11"/>
<dbReference type="KEGG" id="cuv:CUREI_05485"/>
<dbReference type="OrthoDB" id="4405027at2"/>
<dbReference type="InterPro" id="IPR019660">
    <property type="entry name" value="Put_sensory_transdc_reg_YbjN"/>
</dbReference>
<reference evidence="1 2" key="1">
    <citation type="submission" date="2014-08" db="EMBL/GenBank/DDBJ databases">
        <title>Complete genome sequence of Corynebacterium ureicelerivorans DSM 45051, a lipophilic and urea-splitting isolate from a blood culture of a septicaemia patient.</title>
        <authorList>
            <person name="Tippelt A."/>
            <person name="Albersmeier A."/>
            <person name="Brinkrolf K."/>
            <person name="Ruckert C."/>
            <person name="Tauch A."/>
        </authorList>
    </citation>
    <scope>NUCLEOTIDE SEQUENCE [LARGE SCALE GENOMIC DNA]</scope>
    <source>
        <strain evidence="1 2">IMMIB RIV-2301</strain>
    </source>
</reference>
<dbReference type="Proteomes" id="UP000028939">
    <property type="component" value="Chromosome"/>
</dbReference>
<evidence type="ECO:0008006" key="3">
    <source>
        <dbReference type="Google" id="ProtNLM"/>
    </source>
</evidence>
<dbReference type="RefSeq" id="WP_038611289.1">
    <property type="nucleotide sequence ID" value="NZ_CP009215.1"/>
</dbReference>
<dbReference type="Pfam" id="PF10722">
    <property type="entry name" value="YbjN"/>
    <property type="match status" value="1"/>
</dbReference>
<dbReference type="AlphaFoldDB" id="A0A077HKJ2"/>
<sequence length="154" mass="17192">MTSPSQTAFPPVSQDRIASTLTAMDLKFYREGNGEVRTAFPGLVVFFEVENQGFKATSRWMAVLDQPADVETLRELANSLNRSLPLVRVHPVQREDGTAIAIMEAPFFSGDGFADQQLREMCEYFFSAIHHVAGKLREAFPGREESFTDTAKEA</sequence>
<accession>A0A077HKJ2</accession>
<protein>
    <recommendedName>
        <fullName evidence="3">YbjN domain-containing protein</fullName>
    </recommendedName>
</protein>
<evidence type="ECO:0000313" key="2">
    <source>
        <dbReference type="Proteomes" id="UP000028939"/>
    </source>
</evidence>
<name>A0A077HKJ2_9CORY</name>